<sequence>MRARSITALHQNERDAAGSDEATFEERALVKQGVGIAIASGARRITVGEVTFCPNEETVTHVHPFGWVIHVTAGKMLAEQWADESLRGTSTELM</sequence>
<organism evidence="2 3">
    <name type="scientific">Halobium salinum</name>
    <dbReference type="NCBI Taxonomy" id="1364940"/>
    <lineage>
        <taxon>Archaea</taxon>
        <taxon>Methanobacteriati</taxon>
        <taxon>Methanobacteriota</taxon>
        <taxon>Stenosarchaea group</taxon>
        <taxon>Halobacteria</taxon>
        <taxon>Halobacteriales</taxon>
        <taxon>Haloferacaceae</taxon>
        <taxon>Halobium</taxon>
    </lineage>
</organism>
<evidence type="ECO:0000313" key="2">
    <source>
        <dbReference type="EMBL" id="MFC4360606.1"/>
    </source>
</evidence>
<dbReference type="Proteomes" id="UP001595921">
    <property type="component" value="Unassembled WGS sequence"/>
</dbReference>
<feature type="region of interest" description="Disordered" evidence="1">
    <location>
        <begin position="1"/>
        <end position="20"/>
    </location>
</feature>
<dbReference type="AlphaFoldDB" id="A0ABD5PJT3"/>
<protein>
    <submittedName>
        <fullName evidence="2">Uncharacterized protein</fullName>
    </submittedName>
</protein>
<dbReference type="EMBL" id="JBHSDS010000017">
    <property type="protein sequence ID" value="MFC4360606.1"/>
    <property type="molecule type" value="Genomic_DNA"/>
</dbReference>
<dbReference type="RefSeq" id="WP_267620962.1">
    <property type="nucleotide sequence ID" value="NZ_JAODIW010000005.1"/>
</dbReference>
<comment type="caution">
    <text evidence="2">The sequence shown here is derived from an EMBL/GenBank/DDBJ whole genome shotgun (WGS) entry which is preliminary data.</text>
</comment>
<proteinExistence type="predicted"/>
<evidence type="ECO:0000256" key="1">
    <source>
        <dbReference type="SAM" id="MobiDB-lite"/>
    </source>
</evidence>
<dbReference type="InterPro" id="IPR014710">
    <property type="entry name" value="RmlC-like_jellyroll"/>
</dbReference>
<dbReference type="InterPro" id="IPR011051">
    <property type="entry name" value="RmlC_Cupin_sf"/>
</dbReference>
<keyword evidence="3" id="KW-1185">Reference proteome</keyword>
<accession>A0ABD5PJT3</accession>
<gene>
    <name evidence="2" type="ORF">ACFO0N_21895</name>
</gene>
<dbReference type="Gene3D" id="2.60.120.10">
    <property type="entry name" value="Jelly Rolls"/>
    <property type="match status" value="1"/>
</dbReference>
<name>A0ABD5PJT3_9EURY</name>
<reference evidence="2 3" key="1">
    <citation type="journal article" date="2019" name="Int. J. Syst. Evol. Microbiol.">
        <title>The Global Catalogue of Microorganisms (GCM) 10K type strain sequencing project: providing services to taxonomists for standard genome sequencing and annotation.</title>
        <authorList>
            <consortium name="The Broad Institute Genomics Platform"/>
            <consortium name="The Broad Institute Genome Sequencing Center for Infectious Disease"/>
            <person name="Wu L."/>
            <person name="Ma J."/>
        </authorList>
    </citation>
    <scope>NUCLEOTIDE SEQUENCE [LARGE SCALE GENOMIC DNA]</scope>
    <source>
        <strain evidence="2 3">CGMCC 1.12553</strain>
    </source>
</reference>
<dbReference type="SUPFAM" id="SSF51182">
    <property type="entry name" value="RmlC-like cupins"/>
    <property type="match status" value="1"/>
</dbReference>
<evidence type="ECO:0000313" key="3">
    <source>
        <dbReference type="Proteomes" id="UP001595921"/>
    </source>
</evidence>